<dbReference type="STRING" id="112413.SAMN05421854_102860"/>
<evidence type="ECO:0000313" key="3">
    <source>
        <dbReference type="Proteomes" id="UP000199137"/>
    </source>
</evidence>
<feature type="signal peptide" evidence="1">
    <location>
        <begin position="1"/>
        <end position="26"/>
    </location>
</feature>
<evidence type="ECO:0000256" key="1">
    <source>
        <dbReference type="SAM" id="SignalP"/>
    </source>
</evidence>
<dbReference type="Gene3D" id="2.50.20.20">
    <property type="match status" value="1"/>
</dbReference>
<dbReference type="OrthoDB" id="3427828at2"/>
<dbReference type="RefSeq" id="WP_093573258.1">
    <property type="nucleotide sequence ID" value="NZ_FOWC01000002.1"/>
</dbReference>
<dbReference type="PROSITE" id="PS51257">
    <property type="entry name" value="PROKAR_LIPOPROTEIN"/>
    <property type="match status" value="1"/>
</dbReference>
<name>A0A1I5J245_9PSEU</name>
<sequence>MRLRGGAAAVCAALTLAGCGAPAASAAKPFTDAGSLAAAVRQSLGKTGTVRLVMSEESGTKATEVEVGLLYNGPHTAVDLRLSNGSEMRMAGETLFFKPPSAQPDQLGSARRWIRFFPLAADIYSRAFWTLAKQTAEQTDPLRTVDQLGQAGELTGSEQVQLDGRKLTHYRARLDFDRVSNHLIGFIADESQYRIRSRLAGKGVRIPLDLWLDDYQRPVKVTLDERPMTRFDPDVTGSVLTVQYRRWGTPVEVAAPAAELVDNLGG</sequence>
<proteinExistence type="predicted"/>
<evidence type="ECO:0008006" key="4">
    <source>
        <dbReference type="Google" id="ProtNLM"/>
    </source>
</evidence>
<organism evidence="2 3">
    <name type="scientific">Amycolatopsis rubida</name>
    <dbReference type="NCBI Taxonomy" id="112413"/>
    <lineage>
        <taxon>Bacteria</taxon>
        <taxon>Bacillati</taxon>
        <taxon>Actinomycetota</taxon>
        <taxon>Actinomycetes</taxon>
        <taxon>Pseudonocardiales</taxon>
        <taxon>Pseudonocardiaceae</taxon>
        <taxon>Amycolatopsis</taxon>
    </lineage>
</organism>
<evidence type="ECO:0000313" key="2">
    <source>
        <dbReference type="EMBL" id="SFO66713.1"/>
    </source>
</evidence>
<accession>A0A1I5J245</accession>
<dbReference type="AlphaFoldDB" id="A0A1I5J245"/>
<dbReference type="SUPFAM" id="SSF89392">
    <property type="entry name" value="Prokaryotic lipoproteins and lipoprotein localization factors"/>
    <property type="match status" value="1"/>
</dbReference>
<reference evidence="2 3" key="1">
    <citation type="submission" date="2016-10" db="EMBL/GenBank/DDBJ databases">
        <authorList>
            <person name="de Groot N.N."/>
        </authorList>
    </citation>
    <scope>NUCLEOTIDE SEQUENCE [LARGE SCALE GENOMIC DNA]</scope>
    <source>
        <strain evidence="2 3">DSM 44637</strain>
    </source>
</reference>
<gene>
    <name evidence="2" type="ORF">SAMN05421854_102860</name>
</gene>
<dbReference type="Proteomes" id="UP000199137">
    <property type="component" value="Unassembled WGS sequence"/>
</dbReference>
<dbReference type="InterPro" id="IPR029046">
    <property type="entry name" value="LolA/LolB/LppX"/>
</dbReference>
<protein>
    <recommendedName>
        <fullName evidence="4">Lipoprotein</fullName>
    </recommendedName>
</protein>
<keyword evidence="1" id="KW-0732">Signal</keyword>
<dbReference type="EMBL" id="FOWC01000002">
    <property type="protein sequence ID" value="SFO66713.1"/>
    <property type="molecule type" value="Genomic_DNA"/>
</dbReference>
<feature type="chain" id="PRO_5011653428" description="Lipoprotein" evidence="1">
    <location>
        <begin position="27"/>
        <end position="266"/>
    </location>
</feature>